<proteinExistence type="predicted"/>
<evidence type="ECO:0000313" key="3">
    <source>
        <dbReference type="Proteomes" id="UP000799779"/>
    </source>
</evidence>
<gene>
    <name evidence="2" type="ORF">P154DRAFT_567571</name>
</gene>
<organism evidence="2 3">
    <name type="scientific">Amniculicola lignicola CBS 123094</name>
    <dbReference type="NCBI Taxonomy" id="1392246"/>
    <lineage>
        <taxon>Eukaryota</taxon>
        <taxon>Fungi</taxon>
        <taxon>Dikarya</taxon>
        <taxon>Ascomycota</taxon>
        <taxon>Pezizomycotina</taxon>
        <taxon>Dothideomycetes</taxon>
        <taxon>Pleosporomycetidae</taxon>
        <taxon>Pleosporales</taxon>
        <taxon>Amniculicolaceae</taxon>
        <taxon>Amniculicola</taxon>
    </lineage>
</organism>
<keyword evidence="3" id="KW-1185">Reference proteome</keyword>
<evidence type="ECO:0000256" key="1">
    <source>
        <dbReference type="SAM" id="MobiDB-lite"/>
    </source>
</evidence>
<accession>A0A6A5W4J2</accession>
<evidence type="ECO:0000313" key="2">
    <source>
        <dbReference type="EMBL" id="KAF1994075.1"/>
    </source>
</evidence>
<dbReference type="EMBL" id="ML977673">
    <property type="protein sequence ID" value="KAF1994075.1"/>
    <property type="molecule type" value="Genomic_DNA"/>
</dbReference>
<sequence>MHHAPPRAPAPAQPASAQRLGVGTLGHGVVGEARRRTAASSLPGAGAGPRTGTGTGTATLLVEHRVRETAAGQRAASCAGCRLARVSRRPRGAGGRKHRLASSVVLVGGGLAALRSSRAAFGTLGGQKDSRPAIDASPLCTARCYCVTLQSPTPLHRSCWIPLTPHRASCWRFQMRGTSTKSACPDGLVLRPTDGLLGGGGAGIASRLQAFAGCG</sequence>
<protein>
    <submittedName>
        <fullName evidence="2">Uncharacterized protein</fullName>
    </submittedName>
</protein>
<feature type="compositionally biased region" description="Pro residues" evidence="1">
    <location>
        <begin position="1"/>
        <end position="12"/>
    </location>
</feature>
<dbReference type="AlphaFoldDB" id="A0A6A5W4J2"/>
<name>A0A6A5W4J2_9PLEO</name>
<feature type="region of interest" description="Disordered" evidence="1">
    <location>
        <begin position="1"/>
        <end position="20"/>
    </location>
</feature>
<dbReference type="Proteomes" id="UP000799779">
    <property type="component" value="Unassembled WGS sequence"/>
</dbReference>
<reference evidence="2" key="1">
    <citation type="journal article" date="2020" name="Stud. Mycol.">
        <title>101 Dothideomycetes genomes: a test case for predicting lifestyles and emergence of pathogens.</title>
        <authorList>
            <person name="Haridas S."/>
            <person name="Albert R."/>
            <person name="Binder M."/>
            <person name="Bloem J."/>
            <person name="Labutti K."/>
            <person name="Salamov A."/>
            <person name="Andreopoulos B."/>
            <person name="Baker S."/>
            <person name="Barry K."/>
            <person name="Bills G."/>
            <person name="Bluhm B."/>
            <person name="Cannon C."/>
            <person name="Castanera R."/>
            <person name="Culley D."/>
            <person name="Daum C."/>
            <person name="Ezra D."/>
            <person name="Gonzalez J."/>
            <person name="Henrissat B."/>
            <person name="Kuo A."/>
            <person name="Liang C."/>
            <person name="Lipzen A."/>
            <person name="Lutzoni F."/>
            <person name="Magnuson J."/>
            <person name="Mondo S."/>
            <person name="Nolan M."/>
            <person name="Ohm R."/>
            <person name="Pangilinan J."/>
            <person name="Park H.-J."/>
            <person name="Ramirez L."/>
            <person name="Alfaro M."/>
            <person name="Sun H."/>
            <person name="Tritt A."/>
            <person name="Yoshinaga Y."/>
            <person name="Zwiers L.-H."/>
            <person name="Turgeon B."/>
            <person name="Goodwin S."/>
            <person name="Spatafora J."/>
            <person name="Crous P."/>
            <person name="Grigoriev I."/>
        </authorList>
    </citation>
    <scope>NUCLEOTIDE SEQUENCE</scope>
    <source>
        <strain evidence="2">CBS 123094</strain>
    </source>
</reference>